<reference evidence="3" key="2">
    <citation type="submission" date="2022-02" db="EMBL/GenBank/DDBJ databases">
        <authorList>
            <person name="Elcheninov A.G."/>
            <person name="Sorokin D.Y."/>
            <person name="Kublanov I.V."/>
        </authorList>
    </citation>
    <scope>NUCLEOTIDE SEQUENCE</scope>
    <source>
        <strain evidence="3">AArc-St2</strain>
    </source>
</reference>
<feature type="domain" description="Bacterial sugar transferase" evidence="2">
    <location>
        <begin position="288"/>
        <end position="465"/>
    </location>
</feature>
<keyword evidence="3" id="KW-0808">Transferase</keyword>
<evidence type="ECO:0000313" key="3">
    <source>
        <dbReference type="EMBL" id="MCL9817474.1"/>
    </source>
</evidence>
<dbReference type="EMBL" id="JAKRVX010000004">
    <property type="protein sequence ID" value="MCL9817474.1"/>
    <property type="molecule type" value="Genomic_DNA"/>
</dbReference>
<dbReference type="GO" id="GO:0016780">
    <property type="term" value="F:phosphotransferase activity, for other substituted phosphate groups"/>
    <property type="evidence" value="ECO:0007669"/>
    <property type="project" value="TreeGrafter"/>
</dbReference>
<dbReference type="AlphaFoldDB" id="A0AAE3FZF6"/>
<reference evidence="3" key="1">
    <citation type="journal article" date="2022" name="Syst. Appl. Microbiol.">
        <title>Natronocalculus amylovorans gen. nov., sp. nov., and Natranaeroarchaeum aerophilus sp. nov., dominant culturable amylolytic natronoarchaea from hypersaline soda lakes in southwestern Siberia.</title>
        <authorList>
            <person name="Sorokin D.Y."/>
            <person name="Elcheninov A.G."/>
            <person name="Khizhniak T.V."/>
            <person name="Koenen M."/>
            <person name="Bale N.J."/>
            <person name="Damste J.S.S."/>
            <person name="Kublanov I.V."/>
        </authorList>
    </citation>
    <scope>NUCLEOTIDE SEQUENCE</scope>
    <source>
        <strain evidence="3">AArc-St2</strain>
    </source>
</reference>
<feature type="transmembrane region" description="Helical" evidence="1">
    <location>
        <begin position="92"/>
        <end position="109"/>
    </location>
</feature>
<protein>
    <submittedName>
        <fullName evidence="3">Sugar transferase</fullName>
    </submittedName>
</protein>
<proteinExistence type="predicted"/>
<gene>
    <name evidence="3" type="ORF">AArcSt2_11015</name>
</gene>
<accession>A0AAE3FZF6</accession>
<keyword evidence="1" id="KW-0472">Membrane</keyword>
<dbReference type="PANTHER" id="PTHR30576:SF0">
    <property type="entry name" value="UNDECAPRENYL-PHOSPHATE N-ACETYLGALACTOSAMINYL 1-PHOSPHATE TRANSFERASE-RELATED"/>
    <property type="match status" value="1"/>
</dbReference>
<dbReference type="Proteomes" id="UP001203207">
    <property type="component" value="Unassembled WGS sequence"/>
</dbReference>
<dbReference type="PANTHER" id="PTHR30576">
    <property type="entry name" value="COLANIC BIOSYNTHESIS UDP-GLUCOSE LIPID CARRIER TRANSFERASE"/>
    <property type="match status" value="1"/>
</dbReference>
<feature type="transmembrane region" description="Helical" evidence="1">
    <location>
        <begin position="12"/>
        <end position="34"/>
    </location>
</feature>
<organism evidence="3 4">
    <name type="scientific">Natronocalculus amylovorans</name>
    <dbReference type="NCBI Taxonomy" id="2917812"/>
    <lineage>
        <taxon>Archaea</taxon>
        <taxon>Methanobacteriati</taxon>
        <taxon>Methanobacteriota</taxon>
        <taxon>Stenosarchaea group</taxon>
        <taxon>Halobacteria</taxon>
        <taxon>Halobacteriales</taxon>
        <taxon>Haloferacaceae</taxon>
        <taxon>Natronocalculus</taxon>
    </lineage>
</organism>
<keyword evidence="4" id="KW-1185">Reference proteome</keyword>
<keyword evidence="1" id="KW-1133">Transmembrane helix</keyword>
<name>A0AAE3FZF6_9EURY</name>
<comment type="caution">
    <text evidence="3">The sequence shown here is derived from an EMBL/GenBank/DDBJ whole genome shotgun (WGS) entry which is preliminary data.</text>
</comment>
<dbReference type="RefSeq" id="WP_250584612.1">
    <property type="nucleotide sequence ID" value="NZ_JAKRVX010000004.1"/>
</dbReference>
<dbReference type="InterPro" id="IPR003362">
    <property type="entry name" value="Bact_transf"/>
</dbReference>
<feature type="transmembrane region" description="Helical" evidence="1">
    <location>
        <begin position="293"/>
        <end position="314"/>
    </location>
</feature>
<evidence type="ECO:0000256" key="1">
    <source>
        <dbReference type="SAM" id="Phobius"/>
    </source>
</evidence>
<dbReference type="Pfam" id="PF02397">
    <property type="entry name" value="Bac_transf"/>
    <property type="match status" value="1"/>
</dbReference>
<keyword evidence="1" id="KW-0812">Transmembrane</keyword>
<feature type="transmembrane region" description="Helical" evidence="1">
    <location>
        <begin position="115"/>
        <end position="134"/>
    </location>
</feature>
<feature type="transmembrane region" description="Helical" evidence="1">
    <location>
        <begin position="54"/>
        <end position="71"/>
    </location>
</feature>
<sequence length="485" mass="53977">MIHGWWYRSCSLIGAVLITAVGVVIANHPFAQALTTTYVPLLWRLDPVTLTGDAFQIATWTSVVLVAGALVPLFKPRPWRVLDVITYTQKRVVVAGLALATLGYFNWSYRLPRSTLAILIAVLLVLLPLWFVLIRTKTPNDHDRTIIVGDDLAQIEEIAASSSGEIVGYLSPPITYADEPPQHDATQPSPIVADGSGASVNDIGLPRLGGLSKLETVLLEHDIDTVCLAYRTADRGEFFGTLDLCHKHGVAAKVHREYADDVLTSAEDVSTLARVDVEPWDPQDYVFKRLFDIGFAGFGLLVLSPLVVVISIAIKLDSPGPIFYTQDRTAGFGDTFPVYKFRSMVPEGDSAAPVDDAENDRITRVGRVLRKTHMDEVPQLWSILVGNMSVVGPRAAWTEEERILEQETDAWRKRWFVKPGLTGLAQINGAKSTDPDMKLRYDLQYIRKQSFWFDLTIVIRQLWQVAEDVIRMIVQNTGKINKKGE</sequence>
<evidence type="ECO:0000313" key="4">
    <source>
        <dbReference type="Proteomes" id="UP001203207"/>
    </source>
</evidence>
<evidence type="ECO:0000259" key="2">
    <source>
        <dbReference type="Pfam" id="PF02397"/>
    </source>
</evidence>